<feature type="region of interest" description="Disordered" evidence="1">
    <location>
        <begin position="22"/>
        <end position="56"/>
    </location>
</feature>
<dbReference type="EMBL" id="SPHZ02000010">
    <property type="protein sequence ID" value="KAF0897116.1"/>
    <property type="molecule type" value="Genomic_DNA"/>
</dbReference>
<evidence type="ECO:0000313" key="2">
    <source>
        <dbReference type="EMBL" id="KAF0897116.1"/>
    </source>
</evidence>
<dbReference type="Proteomes" id="UP000479710">
    <property type="component" value="Unassembled WGS sequence"/>
</dbReference>
<evidence type="ECO:0000256" key="1">
    <source>
        <dbReference type="SAM" id="MobiDB-lite"/>
    </source>
</evidence>
<proteinExistence type="predicted"/>
<evidence type="ECO:0000313" key="3">
    <source>
        <dbReference type="Proteomes" id="UP000479710"/>
    </source>
</evidence>
<sequence length="99" mass="10529">MKEGKDVGAAWKMLRKGGDSGDWGWGIRGEEGAASATGARSMPPRTPRPILASPPAVPTWCRGRPTYSHTNMPLRRPCPVLGLGRIGLTCPFVSASEAK</sequence>
<dbReference type="AlphaFoldDB" id="A0A6G1CAJ2"/>
<organism evidence="2 3">
    <name type="scientific">Oryza meyeriana var. granulata</name>
    <dbReference type="NCBI Taxonomy" id="110450"/>
    <lineage>
        <taxon>Eukaryota</taxon>
        <taxon>Viridiplantae</taxon>
        <taxon>Streptophyta</taxon>
        <taxon>Embryophyta</taxon>
        <taxon>Tracheophyta</taxon>
        <taxon>Spermatophyta</taxon>
        <taxon>Magnoliopsida</taxon>
        <taxon>Liliopsida</taxon>
        <taxon>Poales</taxon>
        <taxon>Poaceae</taxon>
        <taxon>BOP clade</taxon>
        <taxon>Oryzoideae</taxon>
        <taxon>Oryzeae</taxon>
        <taxon>Oryzinae</taxon>
        <taxon>Oryza</taxon>
        <taxon>Oryza meyeriana</taxon>
    </lineage>
</organism>
<protein>
    <submittedName>
        <fullName evidence="2">Uncharacterized protein</fullName>
    </submittedName>
</protein>
<accession>A0A6G1CAJ2</accession>
<comment type="caution">
    <text evidence="2">The sequence shown here is derived from an EMBL/GenBank/DDBJ whole genome shotgun (WGS) entry which is preliminary data.</text>
</comment>
<gene>
    <name evidence="2" type="ORF">E2562_033667</name>
</gene>
<keyword evidence="3" id="KW-1185">Reference proteome</keyword>
<reference evidence="2 3" key="1">
    <citation type="submission" date="2019-11" db="EMBL/GenBank/DDBJ databases">
        <title>Whole genome sequence of Oryza granulata.</title>
        <authorList>
            <person name="Li W."/>
        </authorList>
    </citation>
    <scope>NUCLEOTIDE SEQUENCE [LARGE SCALE GENOMIC DNA]</scope>
    <source>
        <strain evidence="3">cv. Menghai</strain>
        <tissue evidence="2">Leaf</tissue>
    </source>
</reference>
<name>A0A6G1CAJ2_9ORYZ</name>